<protein>
    <submittedName>
        <fullName evidence="1">Uncharacterized protein</fullName>
    </submittedName>
</protein>
<keyword evidence="2" id="KW-1185">Reference proteome</keyword>
<accession>A0A8C8SXX4</accession>
<dbReference type="PANTHER" id="PTHR45913:SF21">
    <property type="entry name" value="DUF4371 DOMAIN-CONTAINING PROTEIN"/>
    <property type="match status" value="1"/>
</dbReference>
<dbReference type="InterPro" id="IPR012337">
    <property type="entry name" value="RNaseH-like_sf"/>
</dbReference>
<evidence type="ECO:0000313" key="2">
    <source>
        <dbReference type="Proteomes" id="UP000694393"/>
    </source>
</evidence>
<dbReference type="SUPFAM" id="SSF53098">
    <property type="entry name" value="Ribonuclease H-like"/>
    <property type="match status" value="1"/>
</dbReference>
<organism evidence="1 2">
    <name type="scientific">Pelusios castaneus</name>
    <name type="common">West African mud turtle</name>
    <dbReference type="NCBI Taxonomy" id="367368"/>
    <lineage>
        <taxon>Eukaryota</taxon>
        <taxon>Metazoa</taxon>
        <taxon>Chordata</taxon>
        <taxon>Craniata</taxon>
        <taxon>Vertebrata</taxon>
        <taxon>Euteleostomi</taxon>
        <taxon>Archelosauria</taxon>
        <taxon>Testudinata</taxon>
        <taxon>Testudines</taxon>
        <taxon>Pleurodira</taxon>
        <taxon>Pelomedusidae</taxon>
        <taxon>Pelusios</taxon>
    </lineage>
</organism>
<dbReference type="Ensembl" id="ENSPCET00000027732.1">
    <property type="protein sequence ID" value="ENSPCEP00000026836.1"/>
    <property type="gene ID" value="ENSPCEG00000020083.1"/>
</dbReference>
<reference evidence="1" key="2">
    <citation type="submission" date="2025-09" db="UniProtKB">
        <authorList>
            <consortium name="Ensembl"/>
        </authorList>
    </citation>
    <scope>IDENTIFICATION</scope>
</reference>
<reference evidence="1" key="1">
    <citation type="submission" date="2025-08" db="UniProtKB">
        <authorList>
            <consortium name="Ensembl"/>
        </authorList>
    </citation>
    <scope>IDENTIFICATION</scope>
</reference>
<evidence type="ECO:0000313" key="1">
    <source>
        <dbReference type="Ensembl" id="ENSPCEP00000026836.1"/>
    </source>
</evidence>
<proteinExistence type="predicted"/>
<dbReference type="Proteomes" id="UP000694393">
    <property type="component" value="Unplaced"/>
</dbReference>
<name>A0A8C8SXX4_9SAUR</name>
<dbReference type="PANTHER" id="PTHR45913">
    <property type="entry name" value="EPM2A-INTERACTING PROTEIN 1"/>
    <property type="match status" value="1"/>
</dbReference>
<sequence length="623" mass="71784">MMQEEPGPSKKRAKTYYYHPEWESEFLFTSVKDKSICLICYQSVALNKKGNLERHHNSMHAKFQEEFPLNSMIRTHKVEELKGILKAKQSLSSKPVTEGKATAKGKASTEASFRISHLLAKHKKPFTDGEIIKEAMMVAADTLFKDFDNKDEIMIAIKGMPLGASTVARRVAMLCEDMSQQVHQALADCDCFSLQFSESVDMTDTAQLIVFVRMAFKDTTVKEDFLTFLPFKEQTRGEVIYKEFKRYVTEKNIPLEKLVSISTDGAPAMLDVNSGFIALCRTDPEFPSFVSYHCVIHQQALASKVVDFSHVMTVVVKMINSIRAKALQHRLFKSLLDELDATYGELILHADVRWLSRGKVLQRFLDMRPEIVTFLKSRNEFCSELSDETWLLDLGFLTDITAKINELNCKLQGKDRDLSHMMSTVNAFKLKLGLWSAQLNNNMTEHFPNLQKILQKVKERRFHPKMFCDHLNKLKEEFNSRFQELDKMEQIVMFISNPFLQVDIGELIEKFQQVFEQSSGLDMEIITMQNDLELKARSRDKDFWGLVNREKYPLLSSCALKVKAYFGSTFLYEVAFSQMKIIKSKYRTRLTDAHLMDCMRLAISNYDPDFKALSDSVQSQMSH</sequence>
<dbReference type="AlphaFoldDB" id="A0A8C8SXX4"/>